<evidence type="ECO:0000313" key="11">
    <source>
        <dbReference type="EMBL" id="KAF5406327.1"/>
    </source>
</evidence>
<feature type="compositionally biased region" description="Basic and acidic residues" evidence="9">
    <location>
        <begin position="375"/>
        <end position="384"/>
    </location>
</feature>
<evidence type="ECO:0000256" key="7">
    <source>
        <dbReference type="ARBA" id="ARBA00023170"/>
    </source>
</evidence>
<dbReference type="EMBL" id="LUCH01000033">
    <property type="protein sequence ID" value="KAF5406327.1"/>
    <property type="molecule type" value="Genomic_DNA"/>
</dbReference>
<feature type="domain" description="Nuclear receptor" evidence="10">
    <location>
        <begin position="215"/>
        <end position="291"/>
    </location>
</feature>
<keyword evidence="4" id="KW-0805">Transcription regulation</keyword>
<dbReference type="InterPro" id="IPR001628">
    <property type="entry name" value="Znf_hrmn_rcpt"/>
</dbReference>
<feature type="compositionally biased region" description="Basic and acidic residues" evidence="9">
    <location>
        <begin position="1"/>
        <end position="12"/>
    </location>
</feature>
<dbReference type="CDD" id="cd06970">
    <property type="entry name" value="NR_DBD_PNR"/>
    <property type="match status" value="1"/>
</dbReference>
<dbReference type="SUPFAM" id="SSF57716">
    <property type="entry name" value="Glucocorticoid receptor-like (DNA-binding domain)"/>
    <property type="match status" value="1"/>
</dbReference>
<dbReference type="OrthoDB" id="5771769at2759"/>
<evidence type="ECO:0000256" key="1">
    <source>
        <dbReference type="ARBA" id="ARBA00022723"/>
    </source>
</evidence>
<keyword evidence="2" id="KW-0863">Zinc-finger</keyword>
<evidence type="ECO:0000256" key="2">
    <source>
        <dbReference type="ARBA" id="ARBA00022771"/>
    </source>
</evidence>
<name>A0A8J4X3T2_9TREM</name>
<organism evidence="11 12">
    <name type="scientific">Paragonimus heterotremus</name>
    <dbReference type="NCBI Taxonomy" id="100268"/>
    <lineage>
        <taxon>Eukaryota</taxon>
        <taxon>Metazoa</taxon>
        <taxon>Spiralia</taxon>
        <taxon>Lophotrochozoa</taxon>
        <taxon>Platyhelminthes</taxon>
        <taxon>Trematoda</taxon>
        <taxon>Digenea</taxon>
        <taxon>Plagiorchiida</taxon>
        <taxon>Troglotremata</taxon>
        <taxon>Troglotrematidae</taxon>
        <taxon>Paragonimus</taxon>
    </lineage>
</organism>
<evidence type="ECO:0000256" key="9">
    <source>
        <dbReference type="SAM" id="MobiDB-lite"/>
    </source>
</evidence>
<proteinExistence type="predicted"/>
<dbReference type="GO" id="GO:0008270">
    <property type="term" value="F:zinc ion binding"/>
    <property type="evidence" value="ECO:0007669"/>
    <property type="project" value="UniProtKB-KW"/>
</dbReference>
<dbReference type="PROSITE" id="PS00031">
    <property type="entry name" value="NUCLEAR_REC_DBD_1"/>
    <property type="match status" value="1"/>
</dbReference>
<comment type="caution">
    <text evidence="11">The sequence shown here is derived from an EMBL/GenBank/DDBJ whole genome shotgun (WGS) entry which is preliminary data.</text>
</comment>
<dbReference type="PRINTS" id="PR00047">
    <property type="entry name" value="STROIDFINGER"/>
</dbReference>
<evidence type="ECO:0000313" key="12">
    <source>
        <dbReference type="Proteomes" id="UP000748531"/>
    </source>
</evidence>
<dbReference type="Gene3D" id="3.30.50.10">
    <property type="entry name" value="Erythroid Transcription Factor GATA-1, subunit A"/>
    <property type="match status" value="1"/>
</dbReference>
<feature type="region of interest" description="Disordered" evidence="9">
    <location>
        <begin position="582"/>
        <end position="618"/>
    </location>
</feature>
<keyword evidence="12" id="KW-1185">Reference proteome</keyword>
<evidence type="ECO:0000256" key="3">
    <source>
        <dbReference type="ARBA" id="ARBA00022833"/>
    </source>
</evidence>
<dbReference type="AlphaFoldDB" id="A0A8J4X3T2"/>
<sequence length="618" mass="68976">MNRETPDHHVNGSDDSSVNPGHEVQTSNRQPNPDSFQRYSVSDLSKSPEDLFTPRNSDQINKNVLPPVKCGNVHDADDGVKYDQPSFLTNPAFWMFQFLAQYTTNFLPVASPTIASPSIAVNFGDSIQVNREHDGDPPTVRTTVTPNNIRQDGQAYVANPWFTSVQTKPTEWSFQLDTSVEFSPQCLVKPFDGTKPEPPDCRVELADSKKLYQHGLYCSVCGDVSSGKHYGILACNGCSGFFKRSVRRKLIYRCQAGTGLCAIDKTHRNQCQACRLKKCIRMGMNKDAVQNERQPRKHAQLRMHEICASRASGVVDHEESLPKQSRHDGGLEVDRSGMQLAFQVDGQITVSANSPGAQMTERKRGESSENNKLPETSRECEGGQHRWIRSTIGQPLQSKVVRNARRRTDCNRRSREYSNYGKRPNLPRFPMDTAGFPSIPLNHSERGYLLRDSDSAYNLIDFQLTGPSSEKGMKQMENKVFMLSDPLCAPDFTNHYSDCSLPTDTQPQSARPACLRKTQMTTANSPIPLSQQCFYLQMAELLRNASNVDKQISGRPVYPLAPTTLVPSLGFNWPPTQRFLTGRLASDKSGPRGWFSATSTASAPHQPDPESTLSSNFM</sequence>
<keyword evidence="6" id="KW-0804">Transcription</keyword>
<dbReference type="FunFam" id="3.30.50.10:FF:000120">
    <property type="entry name" value="Nuclear receptor subfamily 2 group E member 3"/>
    <property type="match status" value="1"/>
</dbReference>
<dbReference type="GO" id="GO:0043565">
    <property type="term" value="F:sequence-specific DNA binding"/>
    <property type="evidence" value="ECO:0007669"/>
    <property type="project" value="InterPro"/>
</dbReference>
<feature type="compositionally biased region" description="Basic and acidic residues" evidence="9">
    <location>
        <begin position="360"/>
        <end position="369"/>
    </location>
</feature>
<keyword evidence="3" id="KW-0862">Zinc</keyword>
<feature type="region of interest" description="Disordered" evidence="9">
    <location>
        <begin position="1"/>
        <end position="64"/>
    </location>
</feature>
<dbReference type="PANTHER" id="PTHR24083">
    <property type="entry name" value="NUCLEAR HORMONE RECEPTOR"/>
    <property type="match status" value="1"/>
</dbReference>
<dbReference type="Proteomes" id="UP000748531">
    <property type="component" value="Unassembled WGS sequence"/>
</dbReference>
<evidence type="ECO:0000259" key="10">
    <source>
        <dbReference type="PROSITE" id="PS51030"/>
    </source>
</evidence>
<evidence type="ECO:0000256" key="6">
    <source>
        <dbReference type="ARBA" id="ARBA00023163"/>
    </source>
</evidence>
<dbReference type="InterPro" id="IPR013088">
    <property type="entry name" value="Znf_NHR/GATA"/>
</dbReference>
<accession>A0A8J4X3T2</accession>
<reference evidence="11" key="1">
    <citation type="submission" date="2019-05" db="EMBL/GenBank/DDBJ databases">
        <title>Annotation for the trematode Paragonimus heterotremus.</title>
        <authorList>
            <person name="Choi Y.-J."/>
        </authorList>
    </citation>
    <scope>NUCLEOTIDE SEQUENCE</scope>
    <source>
        <strain evidence="11">LC</strain>
    </source>
</reference>
<keyword evidence="1" id="KW-0479">Metal-binding</keyword>
<dbReference type="SMART" id="SM00399">
    <property type="entry name" value="ZnF_C4"/>
    <property type="match status" value="1"/>
</dbReference>
<protein>
    <recommendedName>
        <fullName evidence="10">Nuclear receptor domain-containing protein</fullName>
    </recommendedName>
</protein>
<dbReference type="InterPro" id="IPR050274">
    <property type="entry name" value="Nuclear_hormone_rcpt_NR2"/>
</dbReference>
<keyword evidence="7" id="KW-0675">Receptor</keyword>
<dbReference type="GO" id="GO:0003700">
    <property type="term" value="F:DNA-binding transcription factor activity"/>
    <property type="evidence" value="ECO:0007669"/>
    <property type="project" value="InterPro"/>
</dbReference>
<feature type="compositionally biased region" description="Polar residues" evidence="9">
    <location>
        <begin position="596"/>
        <end position="618"/>
    </location>
</feature>
<gene>
    <name evidence="11" type="ORF">PHET_00148</name>
</gene>
<evidence type="ECO:0000256" key="4">
    <source>
        <dbReference type="ARBA" id="ARBA00023015"/>
    </source>
</evidence>
<dbReference type="Pfam" id="PF00105">
    <property type="entry name" value="zf-C4"/>
    <property type="match status" value="1"/>
</dbReference>
<evidence type="ECO:0000256" key="8">
    <source>
        <dbReference type="ARBA" id="ARBA00023242"/>
    </source>
</evidence>
<dbReference type="PROSITE" id="PS51030">
    <property type="entry name" value="NUCLEAR_REC_DBD_2"/>
    <property type="match status" value="1"/>
</dbReference>
<keyword evidence="8" id="KW-0539">Nucleus</keyword>
<evidence type="ECO:0000256" key="5">
    <source>
        <dbReference type="ARBA" id="ARBA00023125"/>
    </source>
</evidence>
<feature type="region of interest" description="Disordered" evidence="9">
    <location>
        <begin position="352"/>
        <end position="384"/>
    </location>
</feature>
<keyword evidence="5" id="KW-0238">DNA-binding</keyword>
<feature type="compositionally biased region" description="Polar residues" evidence="9">
    <location>
        <begin position="13"/>
        <end position="45"/>
    </location>
</feature>